<dbReference type="PANTHER" id="PTHR38340:SF1">
    <property type="entry name" value="S-LAYER PROTEIN"/>
    <property type="match status" value="1"/>
</dbReference>
<protein>
    <submittedName>
        <fullName evidence="3">Hemolysin-type calcium-binding repeat-containing protein</fullName>
    </submittedName>
</protein>
<dbReference type="GO" id="GO:0005509">
    <property type="term" value="F:calcium ion binding"/>
    <property type="evidence" value="ECO:0007669"/>
    <property type="project" value="InterPro"/>
</dbReference>
<proteinExistence type="predicted"/>
<dbReference type="InterPro" id="IPR018511">
    <property type="entry name" value="Hemolysin-typ_Ca-bd_CS"/>
</dbReference>
<dbReference type="AlphaFoldDB" id="A0A286A714"/>
<evidence type="ECO:0000256" key="2">
    <source>
        <dbReference type="ARBA" id="ARBA00022525"/>
    </source>
</evidence>
<comment type="subcellular location">
    <subcellularLocation>
        <location evidence="1">Secreted</location>
    </subcellularLocation>
</comment>
<reference evidence="3 4" key="1">
    <citation type="submission" date="2017-09" db="EMBL/GenBank/DDBJ databases">
        <authorList>
            <person name="Ehlers B."/>
            <person name="Leendertz F.H."/>
        </authorList>
    </citation>
    <scope>NUCLEOTIDE SEQUENCE [LARGE SCALE GENOMIC DNA]</scope>
    <source>
        <strain evidence="3 4">Nm42</strain>
    </source>
</reference>
<sequence length="636" mass="64720">MFSSEIFTLLPNVENLTLNGIFSINGTGNDLANVINGNAGANTLNGAAGNDFLIGNLGDDILSGDFGFDTMTGGLGDDSYFVDNINDVVTENLNEGSDNINSAVTYALSSNVENLILTGASVINGTGNNLPNEIIGNSTVNQLNGGAGNDLIKGEGGNDSLNGETGADTLIGGLGDDSYLVDNINDVVTEQLNEGLDTLSTAVTFALPENVENLILTGAQPINGIGNDKANTITGNSAVNRLNGAAGNDIINGGLGADIMIGGLGNDSYIVENSGDVITENLNGGIDNVSSNVTYILSDYTEELTLTGTSPINGTGNAQANTIIGNSAANKLNGAAGSDILNGGLGADTMTGGLGNDSYIVENVGDKIVENLNGNNDTVSSSVTYTLSAYIEELTLTGTSPINGTGNPQANTINGNTAGNQLNGNGGNDILNGGLGVDTLIGGLGNDTFIVDNINDAVIELLNQGTDTVNSSVSHTLRSNVENLSLLDIGLLINGNGNNQANILIGNSSNNILDGKSGNDTLDGGLGNNVLTGGLGNDIFRFTTKNHVDTITDYNVANDTIQLENSVFTSLTNVGTLAANQLRVGAKALDANDYIIYNKTTGMLSYDSDGNGATAAIQIATIGTGLALTNADIVVI</sequence>
<dbReference type="Gene3D" id="2.150.10.10">
    <property type="entry name" value="Serralysin-like metalloprotease, C-terminal"/>
    <property type="match status" value="3"/>
</dbReference>
<gene>
    <name evidence="3" type="ORF">SAMN06297164_1307</name>
</gene>
<dbReference type="RefSeq" id="WP_097104480.1">
    <property type="nucleotide sequence ID" value="NZ_OCMU01000001.1"/>
</dbReference>
<dbReference type="Proteomes" id="UP000219335">
    <property type="component" value="Unassembled WGS sequence"/>
</dbReference>
<dbReference type="InterPro" id="IPR001343">
    <property type="entry name" value="Hemolysn_Ca-bd"/>
</dbReference>
<evidence type="ECO:0000313" key="4">
    <source>
        <dbReference type="Proteomes" id="UP000219335"/>
    </source>
</evidence>
<dbReference type="PRINTS" id="PR00313">
    <property type="entry name" value="CABNDNGRPT"/>
</dbReference>
<dbReference type="GO" id="GO:0005576">
    <property type="term" value="C:extracellular region"/>
    <property type="evidence" value="ECO:0007669"/>
    <property type="project" value="UniProtKB-SubCell"/>
</dbReference>
<evidence type="ECO:0000313" key="3">
    <source>
        <dbReference type="EMBL" id="SOD17708.1"/>
    </source>
</evidence>
<dbReference type="SUPFAM" id="SSF51120">
    <property type="entry name" value="beta-Roll"/>
    <property type="match status" value="6"/>
</dbReference>
<name>A0A286A714_9PROT</name>
<evidence type="ECO:0000256" key="1">
    <source>
        <dbReference type="ARBA" id="ARBA00004613"/>
    </source>
</evidence>
<organism evidence="3 4">
    <name type="scientific">Nitrosomonas ureae</name>
    <dbReference type="NCBI Taxonomy" id="44577"/>
    <lineage>
        <taxon>Bacteria</taxon>
        <taxon>Pseudomonadati</taxon>
        <taxon>Pseudomonadota</taxon>
        <taxon>Betaproteobacteria</taxon>
        <taxon>Nitrosomonadales</taxon>
        <taxon>Nitrosomonadaceae</taxon>
        <taxon>Nitrosomonas</taxon>
    </lineage>
</organism>
<keyword evidence="2" id="KW-0964">Secreted</keyword>
<dbReference type="PROSITE" id="PS00330">
    <property type="entry name" value="HEMOLYSIN_CALCIUM"/>
    <property type="match status" value="1"/>
</dbReference>
<dbReference type="Pfam" id="PF00353">
    <property type="entry name" value="HemolysinCabind"/>
    <property type="match status" value="6"/>
</dbReference>
<dbReference type="PANTHER" id="PTHR38340">
    <property type="entry name" value="S-LAYER PROTEIN"/>
    <property type="match status" value="1"/>
</dbReference>
<accession>A0A286A714</accession>
<dbReference type="EMBL" id="OCMU01000001">
    <property type="protein sequence ID" value="SOD17708.1"/>
    <property type="molecule type" value="Genomic_DNA"/>
</dbReference>
<dbReference type="InterPro" id="IPR011049">
    <property type="entry name" value="Serralysin-like_metalloprot_C"/>
</dbReference>
<dbReference type="InterPro" id="IPR050557">
    <property type="entry name" value="RTX_toxin/Mannuronan_C5-epim"/>
</dbReference>